<evidence type="ECO:0000313" key="1">
    <source>
        <dbReference type="EMBL" id="GAH35537.1"/>
    </source>
</evidence>
<reference evidence="1" key="1">
    <citation type="journal article" date="2014" name="Front. Microbiol.">
        <title>High frequency of phylogenetically diverse reductive dehalogenase-homologous genes in deep subseafloor sedimentary metagenomes.</title>
        <authorList>
            <person name="Kawai M."/>
            <person name="Futagami T."/>
            <person name="Toyoda A."/>
            <person name="Takaki Y."/>
            <person name="Nishi S."/>
            <person name="Hori S."/>
            <person name="Arai W."/>
            <person name="Tsubouchi T."/>
            <person name="Morono Y."/>
            <person name="Uchiyama I."/>
            <person name="Ito T."/>
            <person name="Fujiyama A."/>
            <person name="Inagaki F."/>
            <person name="Takami H."/>
        </authorList>
    </citation>
    <scope>NUCLEOTIDE SEQUENCE</scope>
    <source>
        <strain evidence="1">Expedition CK06-06</strain>
    </source>
</reference>
<dbReference type="EMBL" id="BARU01006691">
    <property type="protein sequence ID" value="GAH35537.1"/>
    <property type="molecule type" value="Genomic_DNA"/>
</dbReference>
<sequence>MTEHEREIFQVMVEKLLAIGQNPRFTNAARRVALRAAQQMEDCLRLQQPA</sequence>
<accession>X1ESL0</accession>
<protein>
    <submittedName>
        <fullName evidence="1">Uncharacterized protein</fullName>
    </submittedName>
</protein>
<dbReference type="AlphaFoldDB" id="X1ESL0"/>
<name>X1ESL0_9ZZZZ</name>
<organism evidence="1">
    <name type="scientific">marine sediment metagenome</name>
    <dbReference type="NCBI Taxonomy" id="412755"/>
    <lineage>
        <taxon>unclassified sequences</taxon>
        <taxon>metagenomes</taxon>
        <taxon>ecological metagenomes</taxon>
    </lineage>
</organism>
<gene>
    <name evidence="1" type="ORF">S03H2_13174</name>
</gene>
<proteinExistence type="predicted"/>
<comment type="caution">
    <text evidence="1">The sequence shown here is derived from an EMBL/GenBank/DDBJ whole genome shotgun (WGS) entry which is preliminary data.</text>
</comment>